<accession>A0ABN0TDV6</accession>
<organism evidence="1 2">
    <name type="scientific">Saccharothrix mutabilis subsp. mutabilis</name>
    <dbReference type="NCBI Taxonomy" id="66855"/>
    <lineage>
        <taxon>Bacteria</taxon>
        <taxon>Bacillati</taxon>
        <taxon>Actinomycetota</taxon>
        <taxon>Actinomycetes</taxon>
        <taxon>Pseudonocardiales</taxon>
        <taxon>Pseudonocardiaceae</taxon>
        <taxon>Saccharothrix</taxon>
    </lineage>
</organism>
<reference evidence="1 2" key="1">
    <citation type="journal article" date="2019" name="Int. J. Syst. Evol. Microbiol.">
        <title>The Global Catalogue of Microorganisms (GCM) 10K type strain sequencing project: providing services to taxonomists for standard genome sequencing and annotation.</title>
        <authorList>
            <consortium name="The Broad Institute Genomics Platform"/>
            <consortium name="The Broad Institute Genome Sequencing Center for Infectious Disease"/>
            <person name="Wu L."/>
            <person name="Ma J."/>
        </authorList>
    </citation>
    <scope>NUCLEOTIDE SEQUENCE [LARGE SCALE GENOMIC DNA]</scope>
    <source>
        <strain evidence="1 2">JCM 3380</strain>
    </source>
</reference>
<protein>
    <submittedName>
        <fullName evidence="1">Uncharacterized protein</fullName>
    </submittedName>
</protein>
<evidence type="ECO:0000313" key="2">
    <source>
        <dbReference type="Proteomes" id="UP001500416"/>
    </source>
</evidence>
<name>A0ABN0TDV6_9PSEU</name>
<comment type="caution">
    <text evidence="1">The sequence shown here is derived from an EMBL/GenBank/DDBJ whole genome shotgun (WGS) entry which is preliminary data.</text>
</comment>
<dbReference type="Proteomes" id="UP001500416">
    <property type="component" value="Unassembled WGS sequence"/>
</dbReference>
<dbReference type="EMBL" id="BAAABU010000003">
    <property type="protein sequence ID" value="GAA0219215.1"/>
    <property type="molecule type" value="Genomic_DNA"/>
</dbReference>
<sequence>MVLSGVEGPGWAPAAVVDAPSRQAATARVIGLISLRSNVCAWSLIGLRQFGSGHRGRSGRDFHTAVSTTTTWAIVEPLFTLQSQSG</sequence>
<keyword evidence="2" id="KW-1185">Reference proteome</keyword>
<gene>
    <name evidence="1" type="ORF">GCM10010492_16460</name>
</gene>
<evidence type="ECO:0000313" key="1">
    <source>
        <dbReference type="EMBL" id="GAA0219215.1"/>
    </source>
</evidence>
<proteinExistence type="predicted"/>